<proteinExistence type="predicted"/>
<protein>
    <submittedName>
        <fullName evidence="1">19694_t:CDS:1</fullName>
    </submittedName>
</protein>
<dbReference type="Proteomes" id="UP000789396">
    <property type="component" value="Unassembled WGS sequence"/>
</dbReference>
<reference evidence="1" key="1">
    <citation type="submission" date="2021-06" db="EMBL/GenBank/DDBJ databases">
        <authorList>
            <person name="Kallberg Y."/>
            <person name="Tangrot J."/>
            <person name="Rosling A."/>
        </authorList>
    </citation>
    <scope>NUCLEOTIDE SEQUENCE</scope>
    <source>
        <strain evidence="1">IN212</strain>
    </source>
</reference>
<gene>
    <name evidence="1" type="ORF">RFULGI_LOCUS4769</name>
</gene>
<dbReference type="AlphaFoldDB" id="A0A9N9FR17"/>
<feature type="non-terminal residue" evidence="1">
    <location>
        <position position="1"/>
    </location>
</feature>
<sequence>KKNGSMRSTDAKFNIEPKQVRNWREKKEMLMQARPHIKCLGGGLRAKYPELEAIILS</sequence>
<evidence type="ECO:0000313" key="1">
    <source>
        <dbReference type="EMBL" id="CAG8554026.1"/>
    </source>
</evidence>
<name>A0A9N9FR17_9GLOM</name>
<dbReference type="EMBL" id="CAJVPZ010004956">
    <property type="protein sequence ID" value="CAG8554026.1"/>
    <property type="molecule type" value="Genomic_DNA"/>
</dbReference>
<dbReference type="OrthoDB" id="2396059at2759"/>
<keyword evidence="2" id="KW-1185">Reference proteome</keyword>
<accession>A0A9N9FR17</accession>
<evidence type="ECO:0000313" key="2">
    <source>
        <dbReference type="Proteomes" id="UP000789396"/>
    </source>
</evidence>
<organism evidence="1 2">
    <name type="scientific">Racocetra fulgida</name>
    <dbReference type="NCBI Taxonomy" id="60492"/>
    <lineage>
        <taxon>Eukaryota</taxon>
        <taxon>Fungi</taxon>
        <taxon>Fungi incertae sedis</taxon>
        <taxon>Mucoromycota</taxon>
        <taxon>Glomeromycotina</taxon>
        <taxon>Glomeromycetes</taxon>
        <taxon>Diversisporales</taxon>
        <taxon>Gigasporaceae</taxon>
        <taxon>Racocetra</taxon>
    </lineage>
</organism>
<comment type="caution">
    <text evidence="1">The sequence shown here is derived from an EMBL/GenBank/DDBJ whole genome shotgun (WGS) entry which is preliminary data.</text>
</comment>